<feature type="domain" description="Flagellar basal body rod protein N-terminal" evidence="3">
    <location>
        <begin position="15"/>
        <end position="35"/>
    </location>
</feature>
<dbReference type="Pfam" id="PF06429">
    <property type="entry name" value="Flg_bbr_C"/>
    <property type="match status" value="1"/>
</dbReference>
<organism evidence="6 7">
    <name type="scientific">Paenibacillus selenitireducens</name>
    <dbReference type="NCBI Taxonomy" id="1324314"/>
    <lineage>
        <taxon>Bacteria</taxon>
        <taxon>Bacillati</taxon>
        <taxon>Bacillota</taxon>
        <taxon>Bacilli</taxon>
        <taxon>Bacillales</taxon>
        <taxon>Paenibacillaceae</taxon>
        <taxon>Paenibacillus</taxon>
    </lineage>
</organism>
<protein>
    <submittedName>
        <fullName evidence="6">Flagellar hook-basal body protein</fullName>
    </submittedName>
</protein>
<proteinExistence type="inferred from homology"/>
<dbReference type="InterPro" id="IPR001444">
    <property type="entry name" value="Flag_bb_rod_N"/>
</dbReference>
<keyword evidence="6" id="KW-0282">Flagellum</keyword>
<dbReference type="Pfam" id="PF22692">
    <property type="entry name" value="LlgE_F_G_D1"/>
    <property type="match status" value="1"/>
</dbReference>
<dbReference type="Proteomes" id="UP000190188">
    <property type="component" value="Unassembled WGS sequence"/>
</dbReference>
<dbReference type="STRING" id="1324314.BVG16_20375"/>
<gene>
    <name evidence="6" type="ORF">BVG16_20375</name>
</gene>
<evidence type="ECO:0000313" key="6">
    <source>
        <dbReference type="EMBL" id="OPA75690.1"/>
    </source>
</evidence>
<feature type="domain" description="Flagellar hook protein FlgE/F/G-like D1" evidence="5">
    <location>
        <begin position="96"/>
        <end position="169"/>
    </location>
</feature>
<dbReference type="PANTHER" id="PTHR30435">
    <property type="entry name" value="FLAGELLAR PROTEIN"/>
    <property type="match status" value="1"/>
</dbReference>
<reference evidence="6 7" key="1">
    <citation type="submission" date="2017-01" db="EMBL/GenBank/DDBJ databases">
        <title>Genome analysis of Paenibacillus selenitrireducens ES3-24.</title>
        <authorList>
            <person name="Xu D."/>
            <person name="Yao R."/>
            <person name="Zheng S."/>
        </authorList>
    </citation>
    <scope>NUCLEOTIDE SEQUENCE [LARGE SCALE GENOMIC DNA]</scope>
    <source>
        <strain evidence="6 7">ES3-24</strain>
    </source>
</reference>
<dbReference type="NCBIfam" id="TIGR03506">
    <property type="entry name" value="FlgEFG_subfam"/>
    <property type="match status" value="1"/>
</dbReference>
<feature type="domain" description="Flagellar basal-body/hook protein C-terminal" evidence="4">
    <location>
        <begin position="235"/>
        <end position="280"/>
    </location>
</feature>
<dbReference type="SUPFAM" id="SSF117143">
    <property type="entry name" value="Flagellar hook protein flgE"/>
    <property type="match status" value="1"/>
</dbReference>
<evidence type="ECO:0000256" key="1">
    <source>
        <dbReference type="ARBA" id="ARBA00009677"/>
    </source>
</evidence>
<dbReference type="PANTHER" id="PTHR30435:SF19">
    <property type="entry name" value="FLAGELLAR BASAL-BODY ROD PROTEIN FLGG"/>
    <property type="match status" value="1"/>
</dbReference>
<dbReference type="InterPro" id="IPR020013">
    <property type="entry name" value="Flagellar_FlgE/F/G"/>
</dbReference>
<keyword evidence="6" id="KW-0969">Cilium</keyword>
<comment type="subcellular location">
    <subcellularLocation>
        <location evidence="2">Bacterial flagellum basal body</location>
    </subcellularLocation>
</comment>
<evidence type="ECO:0000259" key="5">
    <source>
        <dbReference type="Pfam" id="PF22692"/>
    </source>
</evidence>
<dbReference type="AlphaFoldDB" id="A0A1T2X752"/>
<comment type="similarity">
    <text evidence="1 2">Belongs to the flagella basal body rod proteins family.</text>
</comment>
<dbReference type="GO" id="GO:0071978">
    <property type="term" value="P:bacterial-type flagellum-dependent swarming motility"/>
    <property type="evidence" value="ECO:0007669"/>
    <property type="project" value="TreeGrafter"/>
</dbReference>
<evidence type="ECO:0000313" key="7">
    <source>
        <dbReference type="Proteomes" id="UP000190188"/>
    </source>
</evidence>
<dbReference type="EMBL" id="MSZX01000008">
    <property type="protein sequence ID" value="OPA75690.1"/>
    <property type="molecule type" value="Genomic_DNA"/>
</dbReference>
<evidence type="ECO:0000259" key="3">
    <source>
        <dbReference type="Pfam" id="PF00460"/>
    </source>
</evidence>
<evidence type="ECO:0000256" key="2">
    <source>
        <dbReference type="RuleBase" id="RU362116"/>
    </source>
</evidence>
<dbReference type="OrthoDB" id="9800375at2"/>
<keyword evidence="7" id="KW-1185">Reference proteome</keyword>
<name>A0A1T2X752_9BACL</name>
<keyword evidence="6" id="KW-0966">Cell projection</keyword>
<accession>A0A1T2X752</accession>
<dbReference type="GO" id="GO:0009425">
    <property type="term" value="C:bacterial-type flagellum basal body"/>
    <property type="evidence" value="ECO:0007669"/>
    <property type="project" value="UniProtKB-SubCell"/>
</dbReference>
<keyword evidence="2" id="KW-0975">Bacterial flagellum</keyword>
<dbReference type="Pfam" id="PF00460">
    <property type="entry name" value="Flg_bb_rod"/>
    <property type="match status" value="1"/>
</dbReference>
<dbReference type="InterPro" id="IPR037925">
    <property type="entry name" value="FlgE/F/G-like"/>
</dbReference>
<dbReference type="InterPro" id="IPR053967">
    <property type="entry name" value="LlgE_F_G-like_D1"/>
</dbReference>
<dbReference type="RefSeq" id="WP_078501016.1">
    <property type="nucleotide sequence ID" value="NZ_MSZX01000008.1"/>
</dbReference>
<comment type="caution">
    <text evidence="6">The sequence shown here is derived from an EMBL/GenBank/DDBJ whole genome shotgun (WGS) entry which is preliminary data.</text>
</comment>
<sequence>MNNSMISAMVSMSGIQQKLDVISDNMANSNTVGYKSKKASFEDVLTKVQSHEPKMKQDGRATPLGFTLGWGSRMSSMTEDMTQGSMKTTDVPTDLALEGNALFEIALDDQGNHAWTRDGSFKLSIAENDSSYGYLTTNQGHMVLDTAGNPIAIPNGYHMKIDATGFVTVAMPDGSDPMDIGHIKVVEPKQPHLLKQIDNNMYVLPDGTAATAANTIIGNVDLTNPANASKGIAVRQGVLEQSNVNLADEMVDLMQVQRAYQLTARALTSSDTMMGLANNLRG</sequence>
<evidence type="ECO:0000259" key="4">
    <source>
        <dbReference type="Pfam" id="PF06429"/>
    </source>
</evidence>
<dbReference type="InterPro" id="IPR010930">
    <property type="entry name" value="Flg_bb/hook_C_dom"/>
</dbReference>